<dbReference type="AlphaFoldDB" id="A0A091D5Z9"/>
<evidence type="ECO:0000256" key="1">
    <source>
        <dbReference type="SAM" id="MobiDB-lite"/>
    </source>
</evidence>
<accession>A0A091D5Z9</accession>
<keyword evidence="3" id="KW-1185">Reference proteome</keyword>
<dbReference type="EMBL" id="KN123304">
    <property type="protein sequence ID" value="KFO25918.1"/>
    <property type="molecule type" value="Genomic_DNA"/>
</dbReference>
<organism evidence="2 3">
    <name type="scientific">Fukomys damarensis</name>
    <name type="common">Damaraland mole rat</name>
    <name type="synonym">Cryptomys damarensis</name>
    <dbReference type="NCBI Taxonomy" id="885580"/>
    <lineage>
        <taxon>Eukaryota</taxon>
        <taxon>Metazoa</taxon>
        <taxon>Chordata</taxon>
        <taxon>Craniata</taxon>
        <taxon>Vertebrata</taxon>
        <taxon>Euteleostomi</taxon>
        <taxon>Mammalia</taxon>
        <taxon>Eutheria</taxon>
        <taxon>Euarchontoglires</taxon>
        <taxon>Glires</taxon>
        <taxon>Rodentia</taxon>
        <taxon>Hystricomorpha</taxon>
        <taxon>Bathyergidae</taxon>
        <taxon>Fukomys</taxon>
    </lineage>
</organism>
<evidence type="ECO:0000313" key="3">
    <source>
        <dbReference type="Proteomes" id="UP000028990"/>
    </source>
</evidence>
<proteinExistence type="predicted"/>
<feature type="region of interest" description="Disordered" evidence="1">
    <location>
        <begin position="68"/>
        <end position="137"/>
    </location>
</feature>
<protein>
    <submittedName>
        <fullName evidence="2">Uncharacterized protein</fullName>
    </submittedName>
</protein>
<sequence length="309" mass="34107">MLRSARRGFLGLTRPVELLEGCKCGGRFNTRLPTSPGTLAPQTQTEKALCALPSPGIQRPIHFHALRRLPAGPGGRSESSGFRQSRASPSRCHRSETVALHTRAQESASRRQQRSAARAPARSGSERLTSRTLSGPAAHKLRGRPQCYYYCNYMDERCGEGETQSKFTQVGLFTRIRTCPCKAERERETVSDHFISEQKILRTTTNQRFPSPHRQTYPERCFIDGVCTKSCGPGPVPGLALEPGRTQDWSLEKSEAPTPWGFSADVMKRNAPEDTEDQIKNGGLDLPCQTASCLRTSAAVDAVLGNLHR</sequence>
<evidence type="ECO:0000313" key="2">
    <source>
        <dbReference type="EMBL" id="KFO25918.1"/>
    </source>
</evidence>
<feature type="compositionally biased region" description="Low complexity" evidence="1">
    <location>
        <begin position="114"/>
        <end position="123"/>
    </location>
</feature>
<gene>
    <name evidence="2" type="ORF">H920_12684</name>
</gene>
<name>A0A091D5Z9_FUKDA</name>
<feature type="compositionally biased region" description="Polar residues" evidence="1">
    <location>
        <begin position="77"/>
        <end position="88"/>
    </location>
</feature>
<reference evidence="2 3" key="1">
    <citation type="submission" date="2013-11" db="EMBL/GenBank/DDBJ databases">
        <title>The Damaraland mole rat (Fukomys damarensis) genome and evolution of African mole rats.</title>
        <authorList>
            <person name="Gladyshev V.N."/>
            <person name="Fang X."/>
        </authorList>
    </citation>
    <scope>NUCLEOTIDE SEQUENCE [LARGE SCALE GENOMIC DNA]</scope>
    <source>
        <tissue evidence="2">Liver</tissue>
    </source>
</reference>
<dbReference type="Proteomes" id="UP000028990">
    <property type="component" value="Unassembled WGS sequence"/>
</dbReference>